<dbReference type="GO" id="GO:0005992">
    <property type="term" value="P:trehalose biosynthetic process"/>
    <property type="evidence" value="ECO:0007669"/>
    <property type="project" value="TreeGrafter"/>
</dbReference>
<accession>A0A964WTK4</accession>
<reference evidence="2" key="1">
    <citation type="submission" date="2019-03" db="EMBL/GenBank/DDBJ databases">
        <title>Afifella sp. nov., isolated from activated sludge.</title>
        <authorList>
            <person name="Li Q."/>
            <person name="Liu Y."/>
        </authorList>
    </citation>
    <scope>NUCLEOTIDE SEQUENCE</scope>
    <source>
        <strain evidence="2">L72</strain>
    </source>
</reference>
<dbReference type="AlphaFoldDB" id="A0A964WTK4"/>
<dbReference type="Pfam" id="PF00128">
    <property type="entry name" value="Alpha-amylase"/>
    <property type="match status" value="1"/>
</dbReference>
<dbReference type="GO" id="GO:0047470">
    <property type="term" value="F:(1,4)-alpha-D-glucan 1-alpha-D-glucosylmutase activity"/>
    <property type="evidence" value="ECO:0007669"/>
    <property type="project" value="TreeGrafter"/>
</dbReference>
<evidence type="ECO:0000259" key="1">
    <source>
        <dbReference type="SMART" id="SM00642"/>
    </source>
</evidence>
<dbReference type="InterPro" id="IPR017853">
    <property type="entry name" value="GH"/>
</dbReference>
<organism evidence="2 3">
    <name type="scientific">Propylenella binzhouense</name>
    <dbReference type="NCBI Taxonomy" id="2555902"/>
    <lineage>
        <taxon>Bacteria</taxon>
        <taxon>Pseudomonadati</taxon>
        <taxon>Pseudomonadota</taxon>
        <taxon>Alphaproteobacteria</taxon>
        <taxon>Hyphomicrobiales</taxon>
        <taxon>Propylenellaceae</taxon>
        <taxon>Propylenella</taxon>
    </lineage>
</organism>
<dbReference type="InterPro" id="IPR013797">
    <property type="entry name" value="Maltooligo_trehalose_synth_4"/>
</dbReference>
<sequence length="899" mass="97520">MTLPTATYRLQFRNGFDFGKAAALAPYFARLGVSHVYASPIFRAAPGSTHGYDVADFGEIEPAIGGEQGFLAFAAALRSAGIGLILDFVPNHMGASPFNPWWRDVLEWGQASPFAGHFDIDWSAPKLIVPVLGEAYGRALADGKLGLDLDEADGGVSFSYGDLRLPIAPPSYARILGRLEEESFPELARRFAIADPDTAPELKAELARLVSDRAVAERVRHAIDAVVADHAALHDLHEDQFWRLTFWRAARETLTYRRFFEIADLVGIKVERPKVFEDVHALLLRLVAEGAVDGIRLDHIDGLADPKTYLVRLQGAIGSEAPFYLLVEKILGPGETLRDDWPIAGTTGYEFITALAGLFMDPARAAEATAAYERFIGSAVDYEAMVLDTKRRILSRNLAGELEFLKQLGCTLSAGDPMTRDIGADSLRRAVMEIAAALPVYRTYVNVEGPAAEDLALIENAMAAARTGREVEDESAIDFVGRMLRLDFADPASQATALEFATRFQQTTGPVMAKALEDTLFYRFNRLVALNEVGGEPDRFGASREDFHQAMRTRLGDQPGGLSATATHDTKRGEDARARLYVLGEVPGRWAAAAERWRVVNSGLRTELDDGTAPEPAMEWLFYQALAGAWPADLDPRDRDGLAALAERLDAYMTKVVREAKLRTSWTTPSPTYEDAVSRFVKGALAPDHWFAADFAATCAPIWTAGALNGLSQLAIKLCAPGVPDIYQGTETWDLSLVDPDNRRPVAYDALQALLTAAEAPGGDPLADWRSGAPKLRLMRSGLALRRERPDLFGKGEYFPLDLAGRAEGHALAFARRHGEDAVIVVASRLATALVGSADLPLVPPGAWSDAAVVLPAALAGRTWRDAVTGAEHGSAGTLALREVLARFPAAILVAQPLS</sequence>
<dbReference type="SMART" id="SM00642">
    <property type="entry name" value="Aamy"/>
    <property type="match status" value="1"/>
</dbReference>
<dbReference type="Gene3D" id="1.10.10.470">
    <property type="entry name" value="Maltooligosyl trehalose synthase, domain 4"/>
    <property type="match status" value="1"/>
</dbReference>
<dbReference type="Proteomes" id="UP000773614">
    <property type="component" value="Unassembled WGS sequence"/>
</dbReference>
<dbReference type="InterPro" id="IPR012767">
    <property type="entry name" value="Trehalose_TreY"/>
</dbReference>
<keyword evidence="3" id="KW-1185">Reference proteome</keyword>
<dbReference type="SUPFAM" id="SSF51445">
    <property type="entry name" value="(Trans)glycosidases"/>
    <property type="match status" value="1"/>
</dbReference>
<dbReference type="EMBL" id="SPKJ01000025">
    <property type="protein sequence ID" value="MYZ47945.1"/>
    <property type="molecule type" value="Genomic_DNA"/>
</dbReference>
<dbReference type="RefSeq" id="WP_161140295.1">
    <property type="nucleotide sequence ID" value="NZ_SPKJ01000025.1"/>
</dbReference>
<gene>
    <name evidence="2" type="primary">treY</name>
    <name evidence="2" type="ORF">E4O86_09500</name>
</gene>
<comment type="caution">
    <text evidence="2">The sequence shown here is derived from an EMBL/GenBank/DDBJ whole genome shotgun (WGS) entry which is preliminary data.</text>
</comment>
<name>A0A964WTK4_9HYPH</name>
<evidence type="ECO:0000313" key="3">
    <source>
        <dbReference type="Proteomes" id="UP000773614"/>
    </source>
</evidence>
<evidence type="ECO:0000313" key="2">
    <source>
        <dbReference type="EMBL" id="MYZ47945.1"/>
    </source>
</evidence>
<proteinExistence type="predicted"/>
<dbReference type="NCBIfam" id="TIGR02401">
    <property type="entry name" value="trehalose_TreY"/>
    <property type="match status" value="1"/>
</dbReference>
<dbReference type="GO" id="GO:0030980">
    <property type="term" value="P:alpha-glucan catabolic process"/>
    <property type="evidence" value="ECO:0007669"/>
    <property type="project" value="TreeGrafter"/>
</dbReference>
<dbReference type="CDD" id="cd11336">
    <property type="entry name" value="AmyAc_MTSase"/>
    <property type="match status" value="1"/>
</dbReference>
<protein>
    <submittedName>
        <fullName evidence="2">Malto-oligosyltrehalose synthase</fullName>
    </submittedName>
</protein>
<dbReference type="PANTHER" id="PTHR10357:SF216">
    <property type="entry name" value="MALTOOLIGOSYL TREHALOSE SYNTHASE-RELATED"/>
    <property type="match status" value="1"/>
</dbReference>
<dbReference type="Gene3D" id="3.20.20.80">
    <property type="entry name" value="Glycosidases"/>
    <property type="match status" value="3"/>
</dbReference>
<dbReference type="InterPro" id="IPR006047">
    <property type="entry name" value="GH13_cat_dom"/>
</dbReference>
<feature type="domain" description="Glycosyl hydrolase family 13 catalytic" evidence="1">
    <location>
        <begin position="5"/>
        <end position="466"/>
    </location>
</feature>
<dbReference type="PANTHER" id="PTHR10357">
    <property type="entry name" value="ALPHA-AMYLASE FAMILY MEMBER"/>
    <property type="match status" value="1"/>
</dbReference>
<dbReference type="OrthoDB" id="9761577at2"/>